<dbReference type="eggNOG" id="KOG1217">
    <property type="taxonomic scope" value="Eukaryota"/>
</dbReference>
<dbReference type="InParanoid" id="A0A0D2VUE3"/>
<dbReference type="PANTHER" id="PTHR24416:SF349">
    <property type="entry name" value="TYROSINE-PROTEIN KINASE RYK"/>
    <property type="match status" value="1"/>
</dbReference>
<dbReference type="Pfam" id="PF12947">
    <property type="entry name" value="EGF_3"/>
    <property type="match status" value="1"/>
</dbReference>
<dbReference type="Gene3D" id="1.10.510.10">
    <property type="entry name" value="Transferase(Phosphotransferase) domain 1"/>
    <property type="match status" value="1"/>
</dbReference>
<evidence type="ECO:0000256" key="10">
    <source>
        <dbReference type="ARBA" id="ARBA00022837"/>
    </source>
</evidence>
<keyword evidence="8" id="KW-0547">Nucleotide-binding</keyword>
<dbReference type="SUPFAM" id="SSF56112">
    <property type="entry name" value="Protein kinase-like (PK-like)"/>
    <property type="match status" value="1"/>
</dbReference>
<gene>
    <name evidence="25" type="ORF">CAOG_005532</name>
</gene>
<dbReference type="FunFam" id="1.10.510.10:FF:001512">
    <property type="entry name" value="Receptor tyrosine-protein kinase erbB-2"/>
    <property type="match status" value="1"/>
</dbReference>
<evidence type="ECO:0000256" key="12">
    <source>
        <dbReference type="ARBA" id="ARBA00022989"/>
    </source>
</evidence>
<dbReference type="InterPro" id="IPR020635">
    <property type="entry name" value="Tyr_kinase_cat_dom"/>
</dbReference>
<dbReference type="InterPro" id="IPR003644">
    <property type="entry name" value="Calx_beta"/>
</dbReference>
<dbReference type="SUPFAM" id="SSF141072">
    <property type="entry name" value="CalX-like"/>
    <property type="match status" value="6"/>
</dbReference>
<dbReference type="GO" id="GO:0012505">
    <property type="term" value="C:endomembrane system"/>
    <property type="evidence" value="ECO:0007669"/>
    <property type="project" value="UniProtKB-SubCell"/>
</dbReference>
<dbReference type="eggNOG" id="KOG1306">
    <property type="taxonomic scope" value="Eukaryota"/>
</dbReference>
<evidence type="ECO:0000256" key="7">
    <source>
        <dbReference type="ARBA" id="ARBA00022737"/>
    </source>
</evidence>
<dbReference type="InterPro" id="IPR049883">
    <property type="entry name" value="NOTCH1_EGF-like"/>
</dbReference>
<evidence type="ECO:0000256" key="5">
    <source>
        <dbReference type="ARBA" id="ARBA00022692"/>
    </source>
</evidence>
<dbReference type="PROSITE" id="PS50026">
    <property type="entry name" value="EGF_3"/>
    <property type="match status" value="3"/>
</dbReference>
<dbReference type="RefSeq" id="XP_004346205.2">
    <property type="nucleotide sequence ID" value="XM_004346155.2"/>
</dbReference>
<keyword evidence="3 18" id="KW-0245">EGF-like domain</keyword>
<keyword evidence="15" id="KW-1015">Disulfide bond</keyword>
<keyword evidence="7" id="KW-0677">Repeat</keyword>
<keyword evidence="4" id="KW-0808">Transferase</keyword>
<dbReference type="PROSITE" id="PS00109">
    <property type="entry name" value="PROTEIN_KINASE_TYR"/>
    <property type="match status" value="1"/>
</dbReference>
<dbReference type="InterPro" id="IPR000436">
    <property type="entry name" value="Sushi_SCR_CCP_dom"/>
</dbReference>
<dbReference type="InterPro" id="IPR000719">
    <property type="entry name" value="Prot_kinase_dom"/>
</dbReference>
<evidence type="ECO:0000256" key="15">
    <source>
        <dbReference type="ARBA" id="ARBA00023157"/>
    </source>
</evidence>
<evidence type="ECO:0000256" key="13">
    <source>
        <dbReference type="ARBA" id="ARBA00023136"/>
    </source>
</evidence>
<evidence type="ECO:0000256" key="18">
    <source>
        <dbReference type="PROSITE-ProRule" id="PRU00076"/>
    </source>
</evidence>
<dbReference type="GO" id="GO:0051897">
    <property type="term" value="P:positive regulation of phosphatidylinositol 3-kinase/protein kinase B signal transduction"/>
    <property type="evidence" value="ECO:0007669"/>
    <property type="project" value="TreeGrafter"/>
</dbReference>
<dbReference type="PANTHER" id="PTHR24416">
    <property type="entry name" value="TYROSINE-PROTEIN KINASE RECEPTOR"/>
    <property type="match status" value="1"/>
</dbReference>
<dbReference type="InterPro" id="IPR000742">
    <property type="entry name" value="EGF"/>
</dbReference>
<evidence type="ECO:0000256" key="2">
    <source>
        <dbReference type="ARBA" id="ARBA00004308"/>
    </source>
</evidence>
<dbReference type="GO" id="GO:0050793">
    <property type="term" value="P:regulation of developmental process"/>
    <property type="evidence" value="ECO:0007669"/>
    <property type="project" value="UniProtKB-ARBA"/>
</dbReference>
<dbReference type="SUPFAM" id="SSF57196">
    <property type="entry name" value="EGF/Laminin"/>
    <property type="match status" value="1"/>
</dbReference>
<dbReference type="CDD" id="cd00054">
    <property type="entry name" value="EGF_CA"/>
    <property type="match status" value="4"/>
</dbReference>
<dbReference type="eggNOG" id="KOG1095">
    <property type="taxonomic scope" value="Eukaryota"/>
</dbReference>
<feature type="chain" id="PRO_5002266130" evidence="21">
    <location>
        <begin position="33"/>
        <end position="1877"/>
    </location>
</feature>
<dbReference type="PhylomeDB" id="A0A0D2VUE3"/>
<dbReference type="PROSITE" id="PS00010">
    <property type="entry name" value="ASX_HYDROXYL"/>
    <property type="match status" value="4"/>
</dbReference>
<dbReference type="Gene3D" id="2.10.25.10">
    <property type="entry name" value="Laminin"/>
    <property type="match status" value="4"/>
</dbReference>
<dbReference type="Pfam" id="PF07714">
    <property type="entry name" value="PK_Tyr_Ser-Thr"/>
    <property type="match status" value="1"/>
</dbReference>
<feature type="domain" description="EGF-like" evidence="23">
    <location>
        <begin position="334"/>
        <end position="371"/>
    </location>
</feature>
<dbReference type="Pfam" id="PF07645">
    <property type="entry name" value="EGF_CA"/>
    <property type="match status" value="3"/>
</dbReference>
<dbReference type="EMBL" id="KE346368">
    <property type="protein sequence ID" value="KJE95002.1"/>
    <property type="molecule type" value="Genomic_DNA"/>
</dbReference>
<dbReference type="STRING" id="595528.A0A0D2VUE3"/>
<dbReference type="InterPro" id="IPR050122">
    <property type="entry name" value="RTK"/>
</dbReference>
<dbReference type="InterPro" id="IPR009030">
    <property type="entry name" value="Growth_fac_rcpt_cys_sf"/>
</dbReference>
<keyword evidence="9 25" id="KW-0418">Kinase</keyword>
<organism evidence="25 26">
    <name type="scientific">Capsaspora owczarzaki (strain ATCC 30864)</name>
    <dbReference type="NCBI Taxonomy" id="595528"/>
    <lineage>
        <taxon>Eukaryota</taxon>
        <taxon>Filasterea</taxon>
        <taxon>Capsaspora</taxon>
    </lineage>
</organism>
<dbReference type="InterPro" id="IPR000152">
    <property type="entry name" value="EGF-type_Asp/Asn_hydroxyl_site"/>
</dbReference>
<dbReference type="InterPro" id="IPR001881">
    <property type="entry name" value="EGF-like_Ca-bd_dom"/>
</dbReference>
<dbReference type="GO" id="GO:0048468">
    <property type="term" value="P:cell development"/>
    <property type="evidence" value="ECO:0007669"/>
    <property type="project" value="UniProtKB-ARBA"/>
</dbReference>
<keyword evidence="14" id="KW-0829">Tyrosine-protein kinase</keyword>
<dbReference type="InterPro" id="IPR024731">
    <property type="entry name" value="NELL2-like_EGF"/>
</dbReference>
<dbReference type="Gene3D" id="3.30.200.20">
    <property type="entry name" value="Phosphorylase Kinase, domain 1"/>
    <property type="match status" value="1"/>
</dbReference>
<feature type="region of interest" description="Disordered" evidence="19">
    <location>
        <begin position="1496"/>
        <end position="1516"/>
    </location>
</feature>
<evidence type="ECO:0000313" key="26">
    <source>
        <dbReference type="Proteomes" id="UP000008743"/>
    </source>
</evidence>
<dbReference type="FunFam" id="2.10.25.10:FF:000038">
    <property type="entry name" value="Fibrillin 2"/>
    <property type="match status" value="2"/>
</dbReference>
<evidence type="ECO:0000256" key="14">
    <source>
        <dbReference type="ARBA" id="ARBA00023137"/>
    </source>
</evidence>
<dbReference type="InterPro" id="IPR011009">
    <property type="entry name" value="Kinase-like_dom_sf"/>
</dbReference>
<dbReference type="Gene3D" id="2.60.40.2030">
    <property type="match status" value="5"/>
</dbReference>
<comment type="caution">
    <text evidence="18">Lacks conserved residue(s) required for the propagation of feature annotation.</text>
</comment>
<evidence type="ECO:0000256" key="6">
    <source>
        <dbReference type="ARBA" id="ARBA00022729"/>
    </source>
</evidence>
<reference evidence="26" key="1">
    <citation type="submission" date="2011-02" db="EMBL/GenBank/DDBJ databases">
        <title>The Genome Sequence of Capsaspora owczarzaki ATCC 30864.</title>
        <authorList>
            <person name="Russ C."/>
            <person name="Cuomo C."/>
            <person name="Burger G."/>
            <person name="Gray M.W."/>
            <person name="Holland P.W.H."/>
            <person name="King N."/>
            <person name="Lang F.B.F."/>
            <person name="Roger A.J."/>
            <person name="Ruiz-Trillo I."/>
            <person name="Young S.K."/>
            <person name="Zeng Q."/>
            <person name="Gargeya S."/>
            <person name="Alvarado L."/>
            <person name="Berlin A."/>
            <person name="Chapman S.B."/>
            <person name="Chen Z."/>
            <person name="Freedman E."/>
            <person name="Gellesch M."/>
            <person name="Goldberg J."/>
            <person name="Griggs A."/>
            <person name="Gujja S."/>
            <person name="Heilman E."/>
            <person name="Heiman D."/>
            <person name="Howarth C."/>
            <person name="Mehta T."/>
            <person name="Neiman D."/>
            <person name="Pearson M."/>
            <person name="Roberts A."/>
            <person name="Saif S."/>
            <person name="Shea T."/>
            <person name="Shenoy N."/>
            <person name="Sisk P."/>
            <person name="Stolte C."/>
            <person name="Sykes S."/>
            <person name="White J."/>
            <person name="Yandava C."/>
            <person name="Haas B."/>
            <person name="Nusbaum C."/>
            <person name="Birren B."/>
        </authorList>
    </citation>
    <scope>NUCLEOTIDE SEQUENCE</scope>
    <source>
        <strain evidence="26">ATCC 30864</strain>
    </source>
</reference>
<feature type="domain" description="EGF-like" evidence="23">
    <location>
        <begin position="461"/>
        <end position="497"/>
    </location>
</feature>
<dbReference type="PROSITE" id="PS50011">
    <property type="entry name" value="PROTEIN_KINASE_DOM"/>
    <property type="match status" value="1"/>
</dbReference>
<feature type="transmembrane region" description="Helical" evidence="20">
    <location>
        <begin position="1384"/>
        <end position="1408"/>
    </location>
</feature>
<dbReference type="GO" id="GO:0005886">
    <property type="term" value="C:plasma membrane"/>
    <property type="evidence" value="ECO:0007669"/>
    <property type="project" value="TreeGrafter"/>
</dbReference>
<dbReference type="SMART" id="SM00219">
    <property type="entry name" value="TyrKc"/>
    <property type="match status" value="1"/>
</dbReference>
<evidence type="ECO:0000259" key="22">
    <source>
        <dbReference type="PROSITE" id="PS50011"/>
    </source>
</evidence>
<keyword evidence="26" id="KW-1185">Reference proteome</keyword>
<dbReference type="GO" id="GO:0005524">
    <property type="term" value="F:ATP binding"/>
    <property type="evidence" value="ECO:0007669"/>
    <property type="project" value="UniProtKB-KW"/>
</dbReference>
<dbReference type="OrthoDB" id="346907at2759"/>
<protein>
    <submittedName>
        <fullName evidence="25">TKL protein kinase</fullName>
    </submittedName>
</protein>
<keyword evidence="5 20" id="KW-0812">Transmembrane</keyword>
<dbReference type="CDD" id="cd00033">
    <property type="entry name" value="CCP"/>
    <property type="match status" value="1"/>
</dbReference>
<dbReference type="SUPFAM" id="SSF57184">
    <property type="entry name" value="Growth factor receptor domain"/>
    <property type="match status" value="1"/>
</dbReference>
<keyword evidence="13 20" id="KW-0472">Membrane</keyword>
<dbReference type="FunFam" id="2.10.25.10:FF:000240">
    <property type="entry name" value="Vitamin K-dependent protein S"/>
    <property type="match status" value="1"/>
</dbReference>
<dbReference type="Pfam" id="PF03160">
    <property type="entry name" value="Calx-beta"/>
    <property type="match status" value="4"/>
</dbReference>
<evidence type="ECO:0000256" key="19">
    <source>
        <dbReference type="SAM" id="MobiDB-lite"/>
    </source>
</evidence>
<evidence type="ECO:0000256" key="9">
    <source>
        <dbReference type="ARBA" id="ARBA00022777"/>
    </source>
</evidence>
<evidence type="ECO:0000256" key="4">
    <source>
        <dbReference type="ARBA" id="ARBA00022679"/>
    </source>
</evidence>
<dbReference type="InterPro" id="IPR038081">
    <property type="entry name" value="CalX-like_sf"/>
</dbReference>
<evidence type="ECO:0000259" key="23">
    <source>
        <dbReference type="PROSITE" id="PS50026"/>
    </source>
</evidence>
<feature type="domain" description="Sushi" evidence="24">
    <location>
        <begin position="273"/>
        <end position="334"/>
    </location>
</feature>
<evidence type="ECO:0000256" key="16">
    <source>
        <dbReference type="ARBA" id="ARBA00023170"/>
    </source>
</evidence>
<evidence type="ECO:0000256" key="8">
    <source>
        <dbReference type="ARBA" id="ARBA00022741"/>
    </source>
</evidence>
<proteinExistence type="predicted"/>
<dbReference type="GO" id="GO:0005509">
    <property type="term" value="F:calcium ion binding"/>
    <property type="evidence" value="ECO:0007669"/>
    <property type="project" value="InterPro"/>
</dbReference>
<dbReference type="GO" id="GO:0007169">
    <property type="term" value="P:cell surface receptor protein tyrosine kinase signaling pathway"/>
    <property type="evidence" value="ECO:0007669"/>
    <property type="project" value="TreeGrafter"/>
</dbReference>
<evidence type="ECO:0000256" key="17">
    <source>
        <dbReference type="ARBA" id="ARBA00023180"/>
    </source>
</evidence>
<evidence type="ECO:0000259" key="24">
    <source>
        <dbReference type="PROSITE" id="PS50923"/>
    </source>
</evidence>
<evidence type="ECO:0000256" key="21">
    <source>
        <dbReference type="SAM" id="SignalP"/>
    </source>
</evidence>
<evidence type="ECO:0000256" key="11">
    <source>
        <dbReference type="ARBA" id="ARBA00022840"/>
    </source>
</evidence>
<dbReference type="Proteomes" id="UP000008743">
    <property type="component" value="Unassembled WGS sequence"/>
</dbReference>
<accession>A0A0D2VUE3</accession>
<keyword evidence="11" id="KW-0067">ATP-binding</keyword>
<feature type="signal peptide" evidence="21">
    <location>
        <begin position="1"/>
        <end position="32"/>
    </location>
</feature>
<keyword evidence="16" id="KW-0675">Receptor</keyword>
<dbReference type="GO" id="GO:0004714">
    <property type="term" value="F:transmembrane receptor protein tyrosine kinase activity"/>
    <property type="evidence" value="ECO:0007669"/>
    <property type="project" value="TreeGrafter"/>
</dbReference>
<dbReference type="SMART" id="SM00237">
    <property type="entry name" value="Calx_beta"/>
    <property type="match status" value="3"/>
</dbReference>
<dbReference type="InterPro" id="IPR001245">
    <property type="entry name" value="Ser-Thr/Tyr_kinase_cat_dom"/>
</dbReference>
<evidence type="ECO:0000313" key="25">
    <source>
        <dbReference type="EMBL" id="KJE95002.1"/>
    </source>
</evidence>
<dbReference type="SMART" id="SM00181">
    <property type="entry name" value="EGF"/>
    <property type="match status" value="5"/>
</dbReference>
<dbReference type="InterPro" id="IPR018097">
    <property type="entry name" value="EGF_Ca-bd_CS"/>
</dbReference>
<dbReference type="GO" id="GO:0043235">
    <property type="term" value="C:receptor complex"/>
    <property type="evidence" value="ECO:0007669"/>
    <property type="project" value="TreeGrafter"/>
</dbReference>
<evidence type="ECO:0000256" key="20">
    <source>
        <dbReference type="SAM" id="Phobius"/>
    </source>
</evidence>
<keyword evidence="12 20" id="KW-1133">Transmembrane helix</keyword>
<dbReference type="InterPro" id="IPR008266">
    <property type="entry name" value="Tyr_kinase_AS"/>
</dbReference>
<feature type="domain" description="Protein kinase" evidence="22">
    <location>
        <begin position="1584"/>
        <end position="1855"/>
    </location>
</feature>
<dbReference type="PROSITE" id="PS01187">
    <property type="entry name" value="EGF_CA"/>
    <property type="match status" value="1"/>
</dbReference>
<dbReference type="PROSITE" id="PS50923">
    <property type="entry name" value="SUSHI"/>
    <property type="match status" value="1"/>
</dbReference>
<dbReference type="PRINTS" id="PR00109">
    <property type="entry name" value="TYRKINASE"/>
</dbReference>
<name>A0A0D2VUE3_CAPO3</name>
<dbReference type="CDD" id="cd00192">
    <property type="entry name" value="PTKc"/>
    <property type="match status" value="1"/>
</dbReference>
<keyword evidence="10" id="KW-0106">Calcium</keyword>
<sequence>MGFGRVPSSATAKRLALGFALAFALLYKPAIAGPYRATCFARALYFTQSSNCGEANACDPQCTGWVKFGSSSPQINFIASEQQSATPRWSLDLNVGAVENWDGSVQWSVSCIDIDGPIFDADDDMGSLLTQKTYINANQEYGNINVNPWQGVNIGATTGGDYNIPAVQVYYRAMCDTFFYGTRCSEYCRVNDPPACTGCNTQTGVCTCSVGYGDKDCGTCTPNYYPNGVSGQPGFFCQYCLAQNNAAACYTCQTNGAKSCCVGWKNTNCDTKKNCGTFLLPPANAVAVTSTCQCTTYGCTCQYTCKPGFTGGSATTTCMNNELWTWSSTLACNDIDECAPGGGNQCAQICTNTIGDYSCSCNSGYAISNAGRGPNGCVDINECSTHNGGCGHICNNALGTYYCTCQAGWRLQPNSRNCTEINECQEGLDNCDGNAICTNTIGSFECQCASGFSGNGTVCTDVNECSTSPCDEHASCTNYAGNFTCTCAVGYEGTGFECAIKSRASFAEDSRFMLIPDGGAGMSSTINLRVEMVPEVNGTPVFFNVSSVGATVGTDYLVATASPLMFNLADTHKNISIVLIGSDRSATIQSIQVQLQGASSQFTTATIVIDAHDNQTGVVRFAEESRAFRVDITAGTYSLTIERYSYASLVKAINVTVRCDFPVPQNISIVIPANQAAATKVIQLPFSSVPTLDAEHTYTIVDAMVTGSGSAAAIGYYSTSRVTVNAHDDPYGVFGFSLTHVSVAESSTGFVQLKRLKGTLGTTVVRVRSLTLSSGQTNGVGIASPSDYAAVSQLVTFSENDVEAHVSIAVLADGVPELDEMFGLLLEYVSGPGRVDATLALALVTIPENDNARGVLSITRVSSCFEESPLVGGVPQPNNTVAIEVIRSGGLYGAIAFTWSMHSGRFKNTTLSADNRASAPEDYTALSTQAVIIAAGVDRAQIEVMLLDDEIPELDEYFWVQLDSASYGATIDPVSNFTDVCIGMNDNPFGALAFESVSLTPSATGESRLLVRESDVVTVAVSRVGGTFRRVSGVVSIAHETTSSADFADSSARTVTFEPGQSTALASWTISADSAQEPTELFKLVLTANGASAGQEATFLVGATSLDSTIPCAIEAQDGVNGVLSFVQPTVSVVEDDGKVTLTVQRVGGSATAVSFQATAMPLSASGDDFDASNQNNSYTLAVGETSVSFDIQIEKDAIPELDETFTVTLVNVAGATLSWTSVATVTILKNDDVNGVVEFAPSSGQNPLVTIVSEDAGVIRLSLWREVSQVGLVTLSFVLSTNVTSDPAFAPLSGLNLPSRFADLTLDVTTAPFMVTFEDGQNQTEIVLPLHDNGLLDGGRVLFVRLANVQGGARLGTAQAMAILIRDDESSAGSQPDSNSAPIGAAVGAAAGGILFVLVLVIVIGMLRRRGRSRQSAIPTSKPLPAAAEPTYEAVSRNHMYANALLTSGGTYDSPQQQQQQQEDPYEFLPQIVRNANPVYAEAPTYEALARNPALDDTYDSPQQPTLVPSIPDKPRALNSANRASVPARVVSTAGAPDFGAMRASFAGANANANVPSESDYDALYITTLDSFQREQQFSRNELQFTTQLGAGNFGEVWLAHVPARWLSKHARGSDSSGATTAAVAVKTLKSDATDKSKSDFASEAQIMRRFSHPNIVSVVEVFVEQEPWMLVLELLVYGDLRNVIQSCSSRGLVPTVGEYLHIFSQVASGLSYLAELHFVHRDIAARNCLVGTDLVVKISDFGLSRELDEQNYYRMQTRGALPVRWMSPEFLLFRKSSPASDVWALGVLMWEVMSAGLSPYPGIEPKALVDFLEKGGRLPRPDHCSDPLWQAMSNCWMWEAENRIDARQLHAAFAHMAAQHSGGVRDLGALLASAK</sequence>
<dbReference type="PROSITE" id="PS01186">
    <property type="entry name" value="EGF_2"/>
    <property type="match status" value="2"/>
</dbReference>
<evidence type="ECO:0000256" key="1">
    <source>
        <dbReference type="ARBA" id="ARBA00004167"/>
    </source>
</evidence>
<feature type="domain" description="EGF-like" evidence="23">
    <location>
        <begin position="420"/>
        <end position="460"/>
    </location>
</feature>
<comment type="subcellular location">
    <subcellularLocation>
        <location evidence="2">Endomembrane system</location>
    </subcellularLocation>
    <subcellularLocation>
        <location evidence="1">Membrane</location>
        <topology evidence="1">Single-pass membrane protein</topology>
    </subcellularLocation>
</comment>
<dbReference type="SMART" id="SM00179">
    <property type="entry name" value="EGF_CA"/>
    <property type="match status" value="4"/>
</dbReference>
<keyword evidence="6 21" id="KW-0732">Signal</keyword>
<keyword evidence="17" id="KW-0325">Glycoprotein</keyword>
<evidence type="ECO:0000256" key="3">
    <source>
        <dbReference type="ARBA" id="ARBA00022536"/>
    </source>
</evidence>